<comment type="cofactor">
    <cofactor evidence="1">
        <name>Mg(2+)</name>
        <dbReference type="ChEBI" id="CHEBI:18420"/>
    </cofactor>
</comment>
<organism evidence="6">
    <name type="scientific">marine sediment metagenome</name>
    <dbReference type="NCBI Taxonomy" id="412755"/>
    <lineage>
        <taxon>unclassified sequences</taxon>
        <taxon>metagenomes</taxon>
        <taxon>ecological metagenomes</taxon>
    </lineage>
</organism>
<dbReference type="AlphaFoldDB" id="A0A0F9LAC2"/>
<dbReference type="GO" id="GO:0046872">
    <property type="term" value="F:metal ion binding"/>
    <property type="evidence" value="ECO:0007669"/>
    <property type="project" value="UniProtKB-KW"/>
</dbReference>
<dbReference type="PANTHER" id="PTHR31609">
    <property type="entry name" value="YDJC DEACETYLASE FAMILY MEMBER"/>
    <property type="match status" value="1"/>
</dbReference>
<evidence type="ECO:0000313" key="6">
    <source>
        <dbReference type="EMBL" id="KKM91839.1"/>
    </source>
</evidence>
<protein>
    <recommendedName>
        <fullName evidence="7">ChbG/HpnK family deacetylase</fullName>
    </recommendedName>
</protein>
<dbReference type="InterPro" id="IPR006879">
    <property type="entry name" value="YdjC-like"/>
</dbReference>
<dbReference type="PANTHER" id="PTHR31609:SF1">
    <property type="entry name" value="CARBOHYDRATE DEACETYLASE"/>
    <property type="match status" value="1"/>
</dbReference>
<evidence type="ECO:0000256" key="4">
    <source>
        <dbReference type="ARBA" id="ARBA00022842"/>
    </source>
</evidence>
<dbReference type="Pfam" id="PF04794">
    <property type="entry name" value="YdjC"/>
    <property type="match status" value="1"/>
</dbReference>
<evidence type="ECO:0008006" key="7">
    <source>
        <dbReference type="Google" id="ProtNLM"/>
    </source>
</evidence>
<keyword evidence="2" id="KW-0479">Metal-binding</keyword>
<name>A0A0F9LAC2_9ZZZZ</name>
<dbReference type="InterPro" id="IPR011330">
    <property type="entry name" value="Glyco_hydro/deAcase_b/a-brl"/>
</dbReference>
<keyword evidence="5" id="KW-0119">Carbohydrate metabolism</keyword>
<reference evidence="6" key="1">
    <citation type="journal article" date="2015" name="Nature">
        <title>Complex archaea that bridge the gap between prokaryotes and eukaryotes.</title>
        <authorList>
            <person name="Spang A."/>
            <person name="Saw J.H."/>
            <person name="Jorgensen S.L."/>
            <person name="Zaremba-Niedzwiedzka K."/>
            <person name="Martijn J."/>
            <person name="Lind A.E."/>
            <person name="van Eijk R."/>
            <person name="Schleper C."/>
            <person name="Guy L."/>
            <person name="Ettema T.J."/>
        </authorList>
    </citation>
    <scope>NUCLEOTIDE SEQUENCE</scope>
</reference>
<gene>
    <name evidence="6" type="ORF">LCGC14_1224450</name>
</gene>
<dbReference type="EMBL" id="LAZR01006480">
    <property type="protein sequence ID" value="KKM91839.1"/>
    <property type="molecule type" value="Genomic_DNA"/>
</dbReference>
<dbReference type="GO" id="GO:0019213">
    <property type="term" value="F:deacetylase activity"/>
    <property type="evidence" value="ECO:0007669"/>
    <property type="project" value="TreeGrafter"/>
</dbReference>
<dbReference type="GO" id="GO:0005975">
    <property type="term" value="P:carbohydrate metabolic process"/>
    <property type="evidence" value="ECO:0007669"/>
    <property type="project" value="InterPro"/>
</dbReference>
<evidence type="ECO:0000256" key="2">
    <source>
        <dbReference type="ARBA" id="ARBA00022723"/>
    </source>
</evidence>
<dbReference type="SUPFAM" id="SSF88713">
    <property type="entry name" value="Glycoside hydrolase/deacetylase"/>
    <property type="match status" value="1"/>
</dbReference>
<evidence type="ECO:0000256" key="3">
    <source>
        <dbReference type="ARBA" id="ARBA00022801"/>
    </source>
</evidence>
<keyword evidence="4" id="KW-0460">Magnesium</keyword>
<dbReference type="Gene3D" id="3.20.20.370">
    <property type="entry name" value="Glycoside hydrolase/deacetylase"/>
    <property type="match status" value="1"/>
</dbReference>
<comment type="caution">
    <text evidence="6">The sequence shown here is derived from an EMBL/GenBank/DDBJ whole genome shotgun (WGS) entry which is preliminary data.</text>
</comment>
<accession>A0A0F9LAC2</accession>
<keyword evidence="3" id="KW-0378">Hydrolase</keyword>
<dbReference type="GO" id="GO:0016787">
    <property type="term" value="F:hydrolase activity"/>
    <property type="evidence" value="ECO:0007669"/>
    <property type="project" value="UniProtKB-KW"/>
</dbReference>
<proteinExistence type="predicted"/>
<evidence type="ECO:0000256" key="5">
    <source>
        <dbReference type="ARBA" id="ARBA00023277"/>
    </source>
</evidence>
<evidence type="ECO:0000256" key="1">
    <source>
        <dbReference type="ARBA" id="ARBA00001946"/>
    </source>
</evidence>
<sequence>MNCFLFLRVQRKQLHGMGIAKALGYSENGKLLMIHADDAGLSHSENIATMQSLEKGSVNSYSVMVPCKWFNEMAEFAIDNPQFDNGIHLTLTCEWENYRFGPILGIKEVPSLVDENGHFYKKRELLHKYATNEEVRKELQAQIEKALGFGMKPTHLDSHMYSVAARPDFIEIYRDLGRIYNLPVFFNRQLINDMGLDAEQVLFDDDLVADNLFLGSYADFEKGRLSEYYKQLLDNLPIGFNVLILHPAFDDLEMQGITMNHPNFRAEWRQTDYEYFTSEACKIQIRENNIKLITWNEIRQRFIARNQ</sequence>
<dbReference type="CDD" id="cd10802">
    <property type="entry name" value="YdjC_TTHB029_like"/>
    <property type="match status" value="1"/>
</dbReference>